<dbReference type="SUPFAM" id="SSF50346">
    <property type="entry name" value="PRC-barrel domain"/>
    <property type="match status" value="1"/>
</dbReference>
<name>A0A511X4C9_9BACI</name>
<dbReference type="InterPro" id="IPR027275">
    <property type="entry name" value="PRC-brl_dom"/>
</dbReference>
<dbReference type="Pfam" id="PF05239">
    <property type="entry name" value="PRC"/>
    <property type="match status" value="1"/>
</dbReference>
<reference evidence="2 3" key="1">
    <citation type="submission" date="2019-07" db="EMBL/GenBank/DDBJ databases">
        <title>Whole genome shotgun sequence of Halolactibacillus alkaliphilus NBRC 103919.</title>
        <authorList>
            <person name="Hosoyama A."/>
            <person name="Uohara A."/>
            <person name="Ohji S."/>
            <person name="Ichikawa N."/>
        </authorList>
    </citation>
    <scope>NUCLEOTIDE SEQUENCE [LARGE SCALE GENOMIC DNA]</scope>
    <source>
        <strain evidence="2 3">NBRC 103919</strain>
    </source>
</reference>
<keyword evidence="3" id="KW-1185">Reference proteome</keyword>
<sequence length="77" mass="8915">MRFESLKGKEFIEASKGKRLGYIQELDVTFDVTSGKIQSLIIPKYSILGIRKEHPSLRLEWKQIRVIGQDIILIDNN</sequence>
<dbReference type="InterPro" id="IPR014238">
    <property type="entry name" value="Spore_YlmC/YmxH"/>
</dbReference>
<dbReference type="PANTHER" id="PTHR40061:SF1">
    <property type="entry name" value="SPORULATION PROTEIN YLMC-RELATED"/>
    <property type="match status" value="1"/>
</dbReference>
<dbReference type="Proteomes" id="UP000321400">
    <property type="component" value="Unassembled WGS sequence"/>
</dbReference>
<comment type="caution">
    <text evidence="2">The sequence shown here is derived from an EMBL/GenBank/DDBJ whole genome shotgun (WGS) entry which is preliminary data.</text>
</comment>
<dbReference type="AlphaFoldDB" id="A0A511X4C9"/>
<dbReference type="RefSeq" id="WP_089803470.1">
    <property type="nucleotide sequence ID" value="NZ_BJYE01000041.1"/>
</dbReference>
<dbReference type="NCBIfam" id="TIGR02888">
    <property type="entry name" value="spore_YlmC_YmxH"/>
    <property type="match status" value="1"/>
</dbReference>
<evidence type="ECO:0000259" key="1">
    <source>
        <dbReference type="Pfam" id="PF05239"/>
    </source>
</evidence>
<dbReference type="OrthoDB" id="2468688at2"/>
<dbReference type="InterPro" id="IPR011033">
    <property type="entry name" value="PRC_barrel-like_sf"/>
</dbReference>
<evidence type="ECO:0000313" key="2">
    <source>
        <dbReference type="EMBL" id="GEN57793.1"/>
    </source>
</evidence>
<feature type="domain" description="PRC-barrel" evidence="1">
    <location>
        <begin position="2"/>
        <end position="76"/>
    </location>
</feature>
<dbReference type="PANTHER" id="PTHR40061">
    <property type="entry name" value="SPORULATION PROTEIN YLMC-RELATED"/>
    <property type="match status" value="1"/>
</dbReference>
<dbReference type="STRING" id="442899.SAMN05720591_13818"/>
<organism evidence="2 3">
    <name type="scientific">Halolactibacillus alkaliphilus</name>
    <dbReference type="NCBI Taxonomy" id="442899"/>
    <lineage>
        <taxon>Bacteria</taxon>
        <taxon>Bacillati</taxon>
        <taxon>Bacillota</taxon>
        <taxon>Bacilli</taxon>
        <taxon>Bacillales</taxon>
        <taxon>Bacillaceae</taxon>
        <taxon>Halolactibacillus</taxon>
    </lineage>
</organism>
<accession>A0A511X4C9</accession>
<gene>
    <name evidence="2" type="ORF">HAL01_22570</name>
</gene>
<dbReference type="EMBL" id="BJYE01000041">
    <property type="protein sequence ID" value="GEN57793.1"/>
    <property type="molecule type" value="Genomic_DNA"/>
</dbReference>
<evidence type="ECO:0000313" key="3">
    <source>
        <dbReference type="Proteomes" id="UP000321400"/>
    </source>
</evidence>
<proteinExistence type="predicted"/>
<protein>
    <recommendedName>
        <fullName evidence="1">PRC-barrel domain-containing protein</fullName>
    </recommendedName>
</protein>
<dbReference type="Gene3D" id="2.30.30.240">
    <property type="entry name" value="PRC-barrel domain"/>
    <property type="match status" value="1"/>
</dbReference>